<dbReference type="STRING" id="47866.GA0074694_4126"/>
<dbReference type="PIRSF" id="PIRSF001235">
    <property type="entry name" value="Amidase_carbamoylase"/>
    <property type="match status" value="1"/>
</dbReference>
<dbReference type="NCBIfam" id="NF006770">
    <property type="entry name" value="PRK09290.1-4"/>
    <property type="match status" value="1"/>
</dbReference>
<evidence type="ECO:0000256" key="1">
    <source>
        <dbReference type="ARBA" id="ARBA00006153"/>
    </source>
</evidence>
<dbReference type="PANTHER" id="PTHR32494">
    <property type="entry name" value="ALLANTOATE DEIMINASE-RELATED"/>
    <property type="match status" value="1"/>
</dbReference>
<feature type="binding site" evidence="3">
    <location>
        <position position="85"/>
    </location>
    <ligand>
        <name>Zn(2+)</name>
        <dbReference type="ChEBI" id="CHEBI:29105"/>
        <label>1</label>
    </ligand>
</feature>
<feature type="binding site" evidence="3">
    <location>
        <position position="372"/>
    </location>
    <ligand>
        <name>Zn(2+)</name>
        <dbReference type="ChEBI" id="CHEBI:29105"/>
        <label>2</label>
    </ligand>
</feature>
<dbReference type="GO" id="GO:0046872">
    <property type="term" value="F:metal ion binding"/>
    <property type="evidence" value="ECO:0007669"/>
    <property type="project" value="UniProtKB-KW"/>
</dbReference>
<feature type="binding site" evidence="3">
    <location>
        <position position="74"/>
    </location>
    <ligand>
        <name>Zn(2+)</name>
        <dbReference type="ChEBI" id="CHEBI:29105"/>
        <label>1</label>
    </ligand>
</feature>
<dbReference type="Pfam" id="PF01546">
    <property type="entry name" value="Peptidase_M20"/>
    <property type="match status" value="1"/>
</dbReference>
<dbReference type="SUPFAM" id="SSF55031">
    <property type="entry name" value="Bacterial exopeptidase dimerisation domain"/>
    <property type="match status" value="1"/>
</dbReference>
<evidence type="ECO:0000313" key="6">
    <source>
        <dbReference type="Proteomes" id="UP000198906"/>
    </source>
</evidence>
<sequence length="403" mass="42429">MSVRDRLAEISPIGRDNVRGGYSRHLLDPAEMVLRGWFESSAEALGLSVEVDGNGNLWAWWGESRRGAVATGSHLDSVPGGGALDGPLGVVSALEAVAILKAEGWRPTRPIAVCAFAEEEGSRFGMPCLGSRLMVGEITPEDTLARVDRDGVTLEEAWRQAGLEVSTIGPDPDRLAGIDMFLELHVEQGLDLENRGLPLAVGSAIMAHGRWRLSILGEGNHAGTTPMQGRRDPVVAVSSAALAVREIAMERPAARGTVGRISVTPNGTNVIASRVDAWLDIRAHSDSEVRAQLDATVALIQKRVAAEGCALQVHEESFSPLVLFDEPLTARIAGVLGGVPAIPTGAGHDAGVLSAYVPSAMIFVRNPTGISHAPEETAREEDCEAGAHGLADVLRDLAGGASR</sequence>
<reference evidence="6" key="1">
    <citation type="submission" date="2016-06" db="EMBL/GenBank/DDBJ databases">
        <authorList>
            <person name="Varghese N."/>
        </authorList>
    </citation>
    <scope>NUCLEOTIDE SEQUENCE [LARGE SCALE GENOMIC DNA]</scope>
    <source>
        <strain evidence="6">DSM 46123</strain>
    </source>
</reference>
<dbReference type="AlphaFoldDB" id="A0A1C6S6M3"/>
<evidence type="ECO:0000313" key="5">
    <source>
        <dbReference type="EMBL" id="SCL25091.1"/>
    </source>
</evidence>
<dbReference type="Proteomes" id="UP000198906">
    <property type="component" value="Unassembled WGS sequence"/>
</dbReference>
<dbReference type="GO" id="GO:0016813">
    <property type="term" value="F:hydrolase activity, acting on carbon-nitrogen (but not peptide) bonds, in linear amidines"/>
    <property type="evidence" value="ECO:0007669"/>
    <property type="project" value="InterPro"/>
</dbReference>
<organism evidence="5 6">
    <name type="scientific">Micromonospora inyonensis</name>
    <dbReference type="NCBI Taxonomy" id="47866"/>
    <lineage>
        <taxon>Bacteria</taxon>
        <taxon>Bacillati</taxon>
        <taxon>Actinomycetota</taxon>
        <taxon>Actinomycetes</taxon>
        <taxon>Micromonosporales</taxon>
        <taxon>Micromonosporaceae</taxon>
        <taxon>Micromonospora</taxon>
    </lineage>
</organism>
<gene>
    <name evidence="5" type="ORF">GA0074694_4126</name>
</gene>
<dbReference type="SUPFAM" id="SSF53187">
    <property type="entry name" value="Zn-dependent exopeptidases"/>
    <property type="match status" value="1"/>
</dbReference>
<evidence type="ECO:0000256" key="2">
    <source>
        <dbReference type="ARBA" id="ARBA00022801"/>
    </source>
</evidence>
<dbReference type="InterPro" id="IPR002933">
    <property type="entry name" value="Peptidase_M20"/>
</dbReference>
<keyword evidence="2 5" id="KW-0378">Hydrolase</keyword>
<dbReference type="NCBIfam" id="TIGR01879">
    <property type="entry name" value="hydantase"/>
    <property type="match status" value="1"/>
</dbReference>
<feature type="binding site" evidence="4">
    <location>
        <position position="210"/>
    </location>
    <ligand>
        <name>allantoate</name>
        <dbReference type="ChEBI" id="CHEBI:17536"/>
    </ligand>
</feature>
<feature type="binding site" evidence="4">
    <location>
        <position position="269"/>
    </location>
    <ligand>
        <name>allantoate</name>
        <dbReference type="ChEBI" id="CHEBI:17536"/>
    </ligand>
</feature>
<dbReference type="PANTHER" id="PTHR32494:SF5">
    <property type="entry name" value="ALLANTOATE AMIDOHYDROLASE"/>
    <property type="match status" value="1"/>
</dbReference>
<accession>A0A1C6S6M3</accession>
<name>A0A1C6S6M3_9ACTN</name>
<proteinExistence type="inferred from homology"/>
<dbReference type="CDD" id="cd03884">
    <property type="entry name" value="M20_bAS"/>
    <property type="match status" value="1"/>
</dbReference>
<dbReference type="InterPro" id="IPR010158">
    <property type="entry name" value="Amidase_Cbmase"/>
</dbReference>
<dbReference type="EMBL" id="FMHU01000002">
    <property type="protein sequence ID" value="SCL25091.1"/>
    <property type="molecule type" value="Genomic_DNA"/>
</dbReference>
<keyword evidence="3" id="KW-0862">Zinc</keyword>
<keyword evidence="3" id="KW-0479">Metal-binding</keyword>
<feature type="binding site" evidence="3">
    <location>
        <position position="120"/>
    </location>
    <ligand>
        <name>Zn(2+)</name>
        <dbReference type="ChEBI" id="CHEBI:29105"/>
        <label>2</label>
    </ligand>
</feature>
<comment type="cofactor">
    <cofactor evidence="3">
        <name>Zn(2+)</name>
        <dbReference type="ChEBI" id="CHEBI:29105"/>
    </cofactor>
    <text evidence="3">Binds 2 Zn(2+) ions per subunit.</text>
</comment>
<dbReference type="Gene3D" id="3.30.70.360">
    <property type="match status" value="1"/>
</dbReference>
<evidence type="ECO:0000256" key="3">
    <source>
        <dbReference type="PIRSR" id="PIRSR001235-1"/>
    </source>
</evidence>
<dbReference type="InterPro" id="IPR036264">
    <property type="entry name" value="Bact_exopeptidase_dim_dom"/>
</dbReference>
<feature type="binding site" evidence="3">
    <location>
        <position position="85"/>
    </location>
    <ligand>
        <name>Zn(2+)</name>
        <dbReference type="ChEBI" id="CHEBI:29105"/>
        <label>2</label>
    </ligand>
</feature>
<evidence type="ECO:0000256" key="4">
    <source>
        <dbReference type="PIRSR" id="PIRSR001235-2"/>
    </source>
</evidence>
<dbReference type="RefSeq" id="WP_091463462.1">
    <property type="nucleotide sequence ID" value="NZ_FMHU01000002.1"/>
</dbReference>
<feature type="binding site" evidence="3">
    <location>
        <position position="185"/>
    </location>
    <ligand>
        <name>Zn(2+)</name>
        <dbReference type="ChEBI" id="CHEBI:29105"/>
        <label>1</label>
    </ligand>
</feature>
<protein>
    <submittedName>
        <fullName evidence="5">N-carbamoyl-L-amino-acid hydrolase</fullName>
    </submittedName>
</protein>
<keyword evidence="6" id="KW-1185">Reference proteome</keyword>
<comment type="similarity">
    <text evidence="1">Belongs to the peptidase M20 family.</text>
</comment>
<dbReference type="Gene3D" id="3.40.630.10">
    <property type="entry name" value="Zn peptidases"/>
    <property type="match status" value="1"/>
</dbReference>
<feature type="binding site" evidence="4">
    <location>
        <position position="282"/>
    </location>
    <ligand>
        <name>allantoate</name>
        <dbReference type="ChEBI" id="CHEBI:17536"/>
    </ligand>
</feature>